<evidence type="ECO:0000256" key="1">
    <source>
        <dbReference type="ARBA" id="ARBA00006547"/>
    </source>
</evidence>
<dbReference type="Gene3D" id="2.40.128.150">
    <property type="entry name" value="Cysteine proteinases"/>
    <property type="match status" value="1"/>
</dbReference>
<dbReference type="eggNOG" id="COG2162">
    <property type="taxonomic scope" value="Bacteria"/>
</dbReference>
<protein>
    <recommendedName>
        <fullName evidence="4">Arylamine N-acetyltransferase</fullName>
    </recommendedName>
</protein>
<proteinExistence type="inferred from homology"/>
<dbReference type="STRING" id="1179773.BN6_50310"/>
<keyword evidence="3" id="KW-1185">Reference proteome</keyword>
<name>K0K6T4_SACES</name>
<sequence length="272" mass="30260">MWQGSAVDLDAYLKRVNYEGDVAANLSTLRGLHTAHVDAIPFDNLDALLGRTAVPLDLGSVQEKIVRQGRGGWCLEQVVLMAAVLDRIGFTFTAFAARTRIRTGNKFGPALHVALCVQLDGERWLHDVSFGAYGPHEPIQLADNARLDGDWSFDLVREPTGERVLRFLRPEGPAELYGFTTDVRYPSDFELLNHFCLTHPRSPFNHRMVLQRTQPKVRHVLVGTVLTEIRPGEPATVRELDEAEALSAPEEIFGITLESRDLQALGKTLADP</sequence>
<evidence type="ECO:0000313" key="2">
    <source>
        <dbReference type="EMBL" id="CCH32298.1"/>
    </source>
</evidence>
<dbReference type="InterPro" id="IPR038765">
    <property type="entry name" value="Papain-like_cys_pep_sf"/>
</dbReference>
<dbReference type="EMBL" id="HE804045">
    <property type="protein sequence ID" value="CCH32298.1"/>
    <property type="molecule type" value="Genomic_DNA"/>
</dbReference>
<dbReference type="InterPro" id="IPR001447">
    <property type="entry name" value="Arylamine_N-AcTrfase"/>
</dbReference>
<gene>
    <name evidence="2" type="ordered locus">BN6_50310</name>
</gene>
<dbReference type="PANTHER" id="PTHR11786">
    <property type="entry name" value="N-HYDROXYARYLAMINE O-ACETYLTRANSFERASE"/>
    <property type="match status" value="1"/>
</dbReference>
<dbReference type="KEGG" id="sesp:BN6_50310"/>
<dbReference type="SUPFAM" id="SSF54001">
    <property type="entry name" value="Cysteine proteinases"/>
    <property type="match status" value="1"/>
</dbReference>
<dbReference type="PATRIC" id="fig|1179773.3.peg.5051"/>
<reference evidence="2 3" key="1">
    <citation type="journal article" date="2012" name="BMC Genomics">
        <title>Complete genome sequence of Saccharothrix espanaensis DSM 44229T and comparison to the other completely sequenced Pseudonocardiaceae.</title>
        <authorList>
            <person name="Strobel T."/>
            <person name="Al-Dilaimi A."/>
            <person name="Blom J."/>
            <person name="Gessner A."/>
            <person name="Kalinowski J."/>
            <person name="Luzhetska M."/>
            <person name="Puhler A."/>
            <person name="Szczepanowski R."/>
            <person name="Bechthold A."/>
            <person name="Ruckert C."/>
        </authorList>
    </citation>
    <scope>NUCLEOTIDE SEQUENCE [LARGE SCALE GENOMIC DNA]</scope>
    <source>
        <strain evidence="3">ATCC 51144 / DSM 44229 / JCM 9112 / NBRC 15066 / NRRL 15764</strain>
    </source>
</reference>
<dbReference type="AlphaFoldDB" id="K0K6T4"/>
<dbReference type="Proteomes" id="UP000006281">
    <property type="component" value="Chromosome"/>
</dbReference>
<accession>K0K6T4</accession>
<comment type="similarity">
    <text evidence="1">Belongs to the arylamine N-acetyltransferase family.</text>
</comment>
<dbReference type="Pfam" id="PF00797">
    <property type="entry name" value="Acetyltransf_2"/>
    <property type="match status" value="1"/>
</dbReference>
<dbReference type="Gene3D" id="3.30.2140.10">
    <property type="entry name" value="Arylamine N-acetyltransferase"/>
    <property type="match status" value="1"/>
</dbReference>
<evidence type="ECO:0000313" key="3">
    <source>
        <dbReference type="Proteomes" id="UP000006281"/>
    </source>
</evidence>
<dbReference type="HOGENOM" id="CLU_049918_1_0_11"/>
<organism evidence="2 3">
    <name type="scientific">Saccharothrix espanaensis (strain ATCC 51144 / DSM 44229 / JCM 9112 / NBRC 15066 / NRRL 15764)</name>
    <dbReference type="NCBI Taxonomy" id="1179773"/>
    <lineage>
        <taxon>Bacteria</taxon>
        <taxon>Bacillati</taxon>
        <taxon>Actinomycetota</taxon>
        <taxon>Actinomycetes</taxon>
        <taxon>Pseudonocardiales</taxon>
        <taxon>Pseudonocardiaceae</taxon>
        <taxon>Saccharothrix</taxon>
    </lineage>
</organism>
<dbReference type="PANTHER" id="PTHR11786:SF0">
    <property type="entry name" value="ARYLAMINE N-ACETYLTRANSFERASE 4-RELATED"/>
    <property type="match status" value="1"/>
</dbReference>
<evidence type="ECO:0008006" key="4">
    <source>
        <dbReference type="Google" id="ProtNLM"/>
    </source>
</evidence>
<dbReference type="GO" id="GO:0016407">
    <property type="term" value="F:acetyltransferase activity"/>
    <property type="evidence" value="ECO:0007669"/>
    <property type="project" value="InterPro"/>
</dbReference>